<dbReference type="EMBL" id="LNZC01000029">
    <property type="protein sequence ID" value="KTD76194.1"/>
    <property type="molecule type" value="Genomic_DNA"/>
</dbReference>
<evidence type="ECO:0008006" key="4">
    <source>
        <dbReference type="Google" id="ProtNLM"/>
    </source>
</evidence>
<dbReference type="AlphaFoldDB" id="A0A0W1A493"/>
<evidence type="ECO:0000256" key="1">
    <source>
        <dbReference type="SAM" id="SignalP"/>
    </source>
</evidence>
<keyword evidence="3" id="KW-1185">Reference proteome</keyword>
<dbReference type="OrthoDB" id="5648993at2"/>
<protein>
    <recommendedName>
        <fullName evidence="4">Secreted protein</fullName>
    </recommendedName>
</protein>
<reference evidence="2 3" key="1">
    <citation type="submission" date="2015-11" db="EMBL/GenBank/DDBJ databases">
        <title>Genomic analysis of 38 Legionella species identifies large and diverse effector repertoires.</title>
        <authorList>
            <person name="Burstein D."/>
            <person name="Amaro F."/>
            <person name="Zusman T."/>
            <person name="Lifshitz Z."/>
            <person name="Cohen O."/>
            <person name="Gilbert J.A."/>
            <person name="Pupko T."/>
            <person name="Shuman H.A."/>
            <person name="Segal G."/>
        </authorList>
    </citation>
    <scope>NUCLEOTIDE SEQUENCE [LARGE SCALE GENOMIC DNA]</scope>
    <source>
        <strain evidence="2 3">ATCC 49508</strain>
    </source>
</reference>
<feature type="chain" id="PRO_5006919386" description="Secreted protein" evidence="1">
    <location>
        <begin position="23"/>
        <end position="78"/>
    </location>
</feature>
<accession>A0A0W1A493</accession>
<name>A0A0W1A493_9GAMM</name>
<dbReference type="PATRIC" id="fig|45076.6.peg.2540"/>
<keyword evidence="1" id="KW-0732">Signal</keyword>
<dbReference type="STRING" id="45076.Lwor_2312"/>
<dbReference type="RefSeq" id="WP_058494080.1">
    <property type="nucleotide sequence ID" value="NZ_CBCRUR010000026.1"/>
</dbReference>
<feature type="signal peptide" evidence="1">
    <location>
        <begin position="1"/>
        <end position="22"/>
    </location>
</feature>
<evidence type="ECO:0000313" key="2">
    <source>
        <dbReference type="EMBL" id="KTD76194.1"/>
    </source>
</evidence>
<comment type="caution">
    <text evidence="2">The sequence shown here is derived from an EMBL/GenBank/DDBJ whole genome shotgun (WGS) entry which is preliminary data.</text>
</comment>
<proteinExistence type="predicted"/>
<evidence type="ECO:0000313" key="3">
    <source>
        <dbReference type="Proteomes" id="UP000054662"/>
    </source>
</evidence>
<sequence length="78" mass="8493">MKDGLTWMIAVFLVFLSTAVVAADIPSDVEGAQELDQMTCVDEATQDCIDDACLTSEDIDCEDKCGTLAQQKCQDEQN</sequence>
<organism evidence="2 3">
    <name type="scientific">Legionella worsleiensis</name>
    <dbReference type="NCBI Taxonomy" id="45076"/>
    <lineage>
        <taxon>Bacteria</taxon>
        <taxon>Pseudomonadati</taxon>
        <taxon>Pseudomonadota</taxon>
        <taxon>Gammaproteobacteria</taxon>
        <taxon>Legionellales</taxon>
        <taxon>Legionellaceae</taxon>
        <taxon>Legionella</taxon>
    </lineage>
</organism>
<dbReference type="Proteomes" id="UP000054662">
    <property type="component" value="Unassembled WGS sequence"/>
</dbReference>
<gene>
    <name evidence="2" type="ORF">Lwor_2312</name>
</gene>